<dbReference type="InterPro" id="IPR036875">
    <property type="entry name" value="Znf_CCHC_sf"/>
</dbReference>
<gene>
    <name evidence="2" type="ORF">Tci_044208</name>
</gene>
<dbReference type="GO" id="GO:0003676">
    <property type="term" value="F:nucleic acid binding"/>
    <property type="evidence" value="ECO:0007669"/>
    <property type="project" value="InterPro"/>
</dbReference>
<dbReference type="EMBL" id="BKCJ010006450">
    <property type="protein sequence ID" value="GEU72230.1"/>
    <property type="molecule type" value="Genomic_DNA"/>
</dbReference>
<evidence type="ECO:0000313" key="2">
    <source>
        <dbReference type="EMBL" id="GEU72230.1"/>
    </source>
</evidence>
<feature type="region of interest" description="Disordered" evidence="1">
    <location>
        <begin position="145"/>
        <end position="172"/>
    </location>
</feature>
<dbReference type="AlphaFoldDB" id="A0A6L2MEU9"/>
<reference evidence="2" key="1">
    <citation type="journal article" date="2019" name="Sci. Rep.">
        <title>Draft genome of Tanacetum cinerariifolium, the natural source of mosquito coil.</title>
        <authorList>
            <person name="Yamashiro T."/>
            <person name="Shiraishi A."/>
            <person name="Satake H."/>
            <person name="Nakayama K."/>
        </authorList>
    </citation>
    <scope>NUCLEOTIDE SEQUENCE</scope>
</reference>
<sequence length="347" mass="39292">MSANDKFGLGYGDYRYGSILSYENEVLQSVFMNKECDLENTPVNNRYAEGMHIVLPLMAGNYMPSGPDVEIDYSKFTYGPKQNSADESDSKSVEDVSSDFDSSIEPSTSMPEPVVNESKFVNEPKAVKENIEKPSFAFTNSVKHVKTPRKNVKETGTPNHYPKIETHDRHSHTRKGLGYARKSCFICGSFSHLIRDCDFHEKRMAKQAVIIKSKEKGTGQRENRLVWNNAQRVNHQNKFVPYVLLTKTSKFPVNTARQNFSKQAASTSTASKVNTARPFVNETRPKRTFYKTHSPIKRPFHNKKTQRTIFSYHKVNTVNTSLSVVKGNGDTAVKASAGCNWRNKRNT</sequence>
<dbReference type="GO" id="GO:0008270">
    <property type="term" value="F:zinc ion binding"/>
    <property type="evidence" value="ECO:0007669"/>
    <property type="project" value="InterPro"/>
</dbReference>
<name>A0A6L2MEU9_TANCI</name>
<organism evidence="2">
    <name type="scientific">Tanacetum cinerariifolium</name>
    <name type="common">Dalmatian daisy</name>
    <name type="synonym">Chrysanthemum cinerariifolium</name>
    <dbReference type="NCBI Taxonomy" id="118510"/>
    <lineage>
        <taxon>Eukaryota</taxon>
        <taxon>Viridiplantae</taxon>
        <taxon>Streptophyta</taxon>
        <taxon>Embryophyta</taxon>
        <taxon>Tracheophyta</taxon>
        <taxon>Spermatophyta</taxon>
        <taxon>Magnoliopsida</taxon>
        <taxon>eudicotyledons</taxon>
        <taxon>Gunneridae</taxon>
        <taxon>Pentapetalae</taxon>
        <taxon>asterids</taxon>
        <taxon>campanulids</taxon>
        <taxon>Asterales</taxon>
        <taxon>Asteraceae</taxon>
        <taxon>Asteroideae</taxon>
        <taxon>Anthemideae</taxon>
        <taxon>Anthemidinae</taxon>
        <taxon>Tanacetum</taxon>
    </lineage>
</organism>
<accession>A0A6L2MEU9</accession>
<evidence type="ECO:0000256" key="1">
    <source>
        <dbReference type="SAM" id="MobiDB-lite"/>
    </source>
</evidence>
<protein>
    <submittedName>
        <fullName evidence="2">Uncharacterized protein</fullName>
    </submittedName>
</protein>
<dbReference type="SUPFAM" id="SSF57756">
    <property type="entry name" value="Retrovirus zinc finger-like domains"/>
    <property type="match status" value="1"/>
</dbReference>
<proteinExistence type="predicted"/>
<comment type="caution">
    <text evidence="2">The sequence shown here is derived from an EMBL/GenBank/DDBJ whole genome shotgun (WGS) entry which is preliminary data.</text>
</comment>
<feature type="region of interest" description="Disordered" evidence="1">
    <location>
        <begin position="80"/>
        <end position="114"/>
    </location>
</feature>